<protein>
    <submittedName>
        <fullName evidence="4">Transposase</fullName>
    </submittedName>
</protein>
<sequence length="105" mass="12804">MKQIDQKKQKLIAAIAEQERRKEHIKNRSWNPFIYPFVARVYQNMNPEVAKTSVNMKRTRRFNDKFSTLLILELEMSEKNRKMKYRCLRKFGNRKRTTQLVDLQI</sequence>
<dbReference type="AlphaFoldDB" id="A0A183I655"/>
<organism evidence="4">
    <name type="scientific">Onchocerca flexuosa</name>
    <dbReference type="NCBI Taxonomy" id="387005"/>
    <lineage>
        <taxon>Eukaryota</taxon>
        <taxon>Metazoa</taxon>
        <taxon>Ecdysozoa</taxon>
        <taxon>Nematoda</taxon>
        <taxon>Chromadorea</taxon>
        <taxon>Rhabditida</taxon>
        <taxon>Spirurina</taxon>
        <taxon>Spiruromorpha</taxon>
        <taxon>Filarioidea</taxon>
        <taxon>Onchocercidae</taxon>
        <taxon>Onchocerca</taxon>
    </lineage>
</organism>
<dbReference type="Proteomes" id="UP000267606">
    <property type="component" value="Unassembled WGS sequence"/>
</dbReference>
<dbReference type="EMBL" id="UZAJ01041785">
    <property type="protein sequence ID" value="VDP20886.1"/>
    <property type="molecule type" value="Genomic_DNA"/>
</dbReference>
<gene>
    <name evidence="2" type="ORF">OFLC_LOCUS15217</name>
</gene>
<proteinExistence type="predicted"/>
<dbReference type="WBParaSite" id="OFLC_0001522801-mRNA-1">
    <property type="protein sequence ID" value="OFLC_0001522801-mRNA-1"/>
    <property type="gene ID" value="OFLC_0001522801"/>
</dbReference>
<feature type="coiled-coil region" evidence="1">
    <location>
        <begin position="1"/>
        <end position="28"/>
    </location>
</feature>
<evidence type="ECO:0000313" key="3">
    <source>
        <dbReference type="Proteomes" id="UP000267606"/>
    </source>
</evidence>
<evidence type="ECO:0000313" key="4">
    <source>
        <dbReference type="WBParaSite" id="OFLC_0001522801-mRNA-1"/>
    </source>
</evidence>
<evidence type="ECO:0000313" key="2">
    <source>
        <dbReference type="EMBL" id="VDP20886.1"/>
    </source>
</evidence>
<reference evidence="4" key="1">
    <citation type="submission" date="2016-06" db="UniProtKB">
        <authorList>
            <consortium name="WormBaseParasite"/>
        </authorList>
    </citation>
    <scope>IDENTIFICATION</scope>
</reference>
<keyword evidence="3" id="KW-1185">Reference proteome</keyword>
<name>A0A183I655_9BILA</name>
<keyword evidence="1" id="KW-0175">Coiled coil</keyword>
<evidence type="ECO:0000256" key="1">
    <source>
        <dbReference type="SAM" id="Coils"/>
    </source>
</evidence>
<reference evidence="2 3" key="2">
    <citation type="submission" date="2018-11" db="EMBL/GenBank/DDBJ databases">
        <authorList>
            <consortium name="Pathogen Informatics"/>
        </authorList>
    </citation>
    <scope>NUCLEOTIDE SEQUENCE [LARGE SCALE GENOMIC DNA]</scope>
</reference>
<accession>A0A183I655</accession>